<dbReference type="Gene3D" id="1.10.287.470">
    <property type="entry name" value="Helix hairpin bin"/>
    <property type="match status" value="1"/>
</dbReference>
<protein>
    <submittedName>
        <fullName evidence="4">HlyD family efflux transporter periplasmic adaptor subunit</fullName>
    </submittedName>
</protein>
<dbReference type="InterPro" id="IPR058624">
    <property type="entry name" value="MdtA-like_HH"/>
</dbReference>
<evidence type="ECO:0000313" key="4">
    <source>
        <dbReference type="EMBL" id="NDY82807.1"/>
    </source>
</evidence>
<keyword evidence="1" id="KW-0175">Coiled coil</keyword>
<dbReference type="PANTHER" id="PTHR30438:SF2">
    <property type="entry name" value="MEMBRANE PROTEIN"/>
    <property type="match status" value="1"/>
</dbReference>
<keyword evidence="2" id="KW-1133">Transmembrane helix</keyword>
<comment type="caution">
    <text evidence="4">The sequence shown here is derived from an EMBL/GenBank/DDBJ whole genome shotgun (WGS) entry which is preliminary data.</text>
</comment>
<gene>
    <name evidence="4" type="ORF">G3I67_06135</name>
</gene>
<dbReference type="PRINTS" id="PR01490">
    <property type="entry name" value="RTXTOXIND"/>
</dbReference>
<dbReference type="EMBL" id="JAAGRN010000003">
    <property type="protein sequence ID" value="NDY82807.1"/>
    <property type="molecule type" value="Genomic_DNA"/>
</dbReference>
<feature type="domain" description="Multidrug resistance protein MdtA-like alpha-helical hairpin" evidence="3">
    <location>
        <begin position="118"/>
        <end position="180"/>
    </location>
</feature>
<dbReference type="RefSeq" id="WP_163652615.1">
    <property type="nucleotide sequence ID" value="NZ_JAAGRN010000003.1"/>
</dbReference>
<feature type="transmembrane region" description="Helical" evidence="2">
    <location>
        <begin position="9"/>
        <end position="26"/>
    </location>
</feature>
<sequence length="355" mass="38711">MNPPEFKKHLPWIIVGILVVIGLLLWKQMQNNGLSSNFVSGNGRIEATEIDIATKAPGRIDKVLVKEGEYVQVDQPLVQMQLDIVQAQRDEAIAREQQAKHAVVSAQAQYAARLSEQTAAQAVVVMRESELQAARRRFTRTSVLAREGASSKQELDDDLARVQSLEATISAAKAQVEAARAAALAAEAQITGAQALVTASQATTKRIETDLRDSLLKAPRSGRVQFVIAHEGEVLGTGGKVLNLIDLQDAHMSFFLPEMIAGKVQLGAQVRIMLDSAPGKPIPAKVTFISNTAQFTPKTVETASERQKLMFRVKAKIDQTFIEKNIDIIKSGMPGVAWLSLNSNGAWPNFLEIKD</sequence>
<evidence type="ECO:0000259" key="3">
    <source>
        <dbReference type="Pfam" id="PF25876"/>
    </source>
</evidence>
<organism evidence="4">
    <name type="scientific">Sheuella amnicola</name>
    <dbReference type="NCBI Taxonomy" id="2707330"/>
    <lineage>
        <taxon>Bacteria</taxon>
        <taxon>Pseudomonadati</taxon>
        <taxon>Pseudomonadota</taxon>
        <taxon>Betaproteobacteria</taxon>
        <taxon>Burkholderiales</taxon>
        <taxon>Alcaligenaceae</taxon>
        <taxon>Sheuella</taxon>
    </lineage>
</organism>
<dbReference type="Gene3D" id="2.40.50.100">
    <property type="match status" value="1"/>
</dbReference>
<evidence type="ECO:0000256" key="2">
    <source>
        <dbReference type="SAM" id="Phobius"/>
    </source>
</evidence>
<keyword evidence="2" id="KW-0472">Membrane</keyword>
<dbReference type="Pfam" id="PF25876">
    <property type="entry name" value="HH_MFP_RND"/>
    <property type="match status" value="1"/>
</dbReference>
<dbReference type="SUPFAM" id="SSF111369">
    <property type="entry name" value="HlyD-like secretion proteins"/>
    <property type="match status" value="2"/>
</dbReference>
<feature type="coiled-coil region" evidence="1">
    <location>
        <begin position="155"/>
        <end position="189"/>
    </location>
</feature>
<accession>A0A6B2R1D4</accession>
<dbReference type="AlphaFoldDB" id="A0A6B2R1D4"/>
<dbReference type="Gene3D" id="2.40.30.170">
    <property type="match status" value="1"/>
</dbReference>
<proteinExistence type="predicted"/>
<name>A0A6B2R1D4_9BURK</name>
<dbReference type="GO" id="GO:0005886">
    <property type="term" value="C:plasma membrane"/>
    <property type="evidence" value="ECO:0007669"/>
    <property type="project" value="TreeGrafter"/>
</dbReference>
<dbReference type="PANTHER" id="PTHR30438">
    <property type="entry name" value="36 KDA ANTIGEN-RELATED"/>
    <property type="match status" value="1"/>
</dbReference>
<evidence type="ECO:0000256" key="1">
    <source>
        <dbReference type="SAM" id="Coils"/>
    </source>
</evidence>
<keyword evidence="2" id="KW-0812">Transmembrane</keyword>
<reference evidence="4" key="1">
    <citation type="submission" date="2020-02" db="EMBL/GenBank/DDBJ databases">
        <authorList>
            <person name="Chen W.-M."/>
        </authorList>
    </citation>
    <scope>NUCLEOTIDE SEQUENCE</scope>
    <source>
        <strain evidence="4">NBD-18</strain>
    </source>
</reference>